<dbReference type="InterPro" id="IPR002104">
    <property type="entry name" value="Integrase_catalytic"/>
</dbReference>
<dbReference type="GO" id="GO:0003677">
    <property type="term" value="F:DNA binding"/>
    <property type="evidence" value="ECO:0007669"/>
    <property type="project" value="InterPro"/>
</dbReference>
<dbReference type="RefSeq" id="WP_196110232.1">
    <property type="nucleotide sequence ID" value="NZ_CP064943.1"/>
</dbReference>
<dbReference type="GO" id="GO:0006310">
    <property type="term" value="P:DNA recombination"/>
    <property type="evidence" value="ECO:0007669"/>
    <property type="project" value="UniProtKB-KW"/>
</dbReference>
<gene>
    <name evidence="3" type="ORF">IZU98_20015</name>
</gene>
<organism evidence="3 4">
    <name type="scientific">Pseudomonas fulva</name>
    <dbReference type="NCBI Taxonomy" id="47880"/>
    <lineage>
        <taxon>Bacteria</taxon>
        <taxon>Pseudomonadati</taxon>
        <taxon>Pseudomonadota</taxon>
        <taxon>Gammaproteobacteria</taxon>
        <taxon>Pseudomonadales</taxon>
        <taxon>Pseudomonadaceae</taxon>
        <taxon>Pseudomonas</taxon>
    </lineage>
</organism>
<dbReference type="SUPFAM" id="SSF56349">
    <property type="entry name" value="DNA breaking-rejoining enzymes"/>
    <property type="match status" value="1"/>
</dbReference>
<proteinExistence type="predicted"/>
<dbReference type="AlphaFoldDB" id="A0A7S9Q7S3"/>
<dbReference type="Pfam" id="PF00589">
    <property type="entry name" value="Phage_integrase"/>
    <property type="match status" value="1"/>
</dbReference>
<dbReference type="InterPro" id="IPR011010">
    <property type="entry name" value="DNA_brk_join_enz"/>
</dbReference>
<dbReference type="InterPro" id="IPR013762">
    <property type="entry name" value="Integrase-like_cat_sf"/>
</dbReference>
<evidence type="ECO:0000256" key="1">
    <source>
        <dbReference type="ARBA" id="ARBA00023172"/>
    </source>
</evidence>
<name>A0A7S9Q7S3_9PSED</name>
<evidence type="ECO:0000313" key="4">
    <source>
        <dbReference type="Proteomes" id="UP000594430"/>
    </source>
</evidence>
<dbReference type="GO" id="GO:0015074">
    <property type="term" value="P:DNA integration"/>
    <property type="evidence" value="ECO:0007669"/>
    <property type="project" value="InterPro"/>
</dbReference>
<accession>A0A7S9Q7S3</accession>
<dbReference type="PROSITE" id="PS51898">
    <property type="entry name" value="TYR_RECOMBINASE"/>
    <property type="match status" value="1"/>
</dbReference>
<sequence>MVVKNLTVTPARVAKIKNFSFKEGERSCVVVGAGGMPLYYPNLYLTTQVRNSSRSSSTLTNSAGHLCAFLQAMDEAGVDLVSRMSAGYVLEPFEVEALRGAFQRRLLDQPEKKHGISFFSLRATVSKEVMHARVGVATKYIDWLAKQYLRAPRDPDELARIIQALKELRPINKKRNTIKRKRGLSEVAVAAVIELLRPGSNLNIWDDPATQIRNRLLFTVMYELGIRRGELLNLKIEDLDFGANQISVMRRADEKDDPRPDQPLVKTNDRLLPVKAVLMNELRRYITDHRRHVPGAKRHGFVFVTHKSGPTQGHPLSIVNYKNIVNSLRDAVPPLAEFSGHDLRHYWNERFSRLMETAGVSGPEEELMRSQLMGWKFGSGTAKHYVQRYVEKKARDHSLKMQEENIKIPEFKS</sequence>
<dbReference type="EMBL" id="CP064946">
    <property type="protein sequence ID" value="QPH48635.1"/>
    <property type="molecule type" value="Genomic_DNA"/>
</dbReference>
<dbReference type="Gene3D" id="1.10.443.10">
    <property type="entry name" value="Intergrase catalytic core"/>
    <property type="match status" value="1"/>
</dbReference>
<keyword evidence="1" id="KW-0233">DNA recombination</keyword>
<feature type="domain" description="Tyr recombinase" evidence="2">
    <location>
        <begin position="179"/>
        <end position="398"/>
    </location>
</feature>
<evidence type="ECO:0000313" key="3">
    <source>
        <dbReference type="EMBL" id="QPH48635.1"/>
    </source>
</evidence>
<dbReference type="CDD" id="cd00397">
    <property type="entry name" value="DNA_BRE_C"/>
    <property type="match status" value="1"/>
</dbReference>
<protein>
    <submittedName>
        <fullName evidence="3">Site-specific integrase</fullName>
    </submittedName>
</protein>
<reference evidence="3 4" key="1">
    <citation type="submission" date="2020-11" db="EMBL/GenBank/DDBJ databases">
        <title>Pseudomonas fulva producing VIM-24.</title>
        <authorList>
            <person name="Liu S."/>
        </authorList>
    </citation>
    <scope>NUCLEOTIDE SEQUENCE [LARGE SCALE GENOMIC DNA]</scope>
    <source>
        <strain evidence="3 4">ZDHY414</strain>
    </source>
</reference>
<dbReference type="Proteomes" id="UP000594430">
    <property type="component" value="Chromosome"/>
</dbReference>
<evidence type="ECO:0000259" key="2">
    <source>
        <dbReference type="PROSITE" id="PS51898"/>
    </source>
</evidence>